<comment type="caution">
    <text evidence="11">The sequence shown here is derived from an EMBL/GenBank/DDBJ whole genome shotgun (WGS) entry which is preliminary data.</text>
</comment>
<evidence type="ECO:0000256" key="9">
    <source>
        <dbReference type="RuleBase" id="RU000461"/>
    </source>
</evidence>
<keyword evidence="10" id="KW-0732">Signal</keyword>
<dbReference type="Gene3D" id="1.10.630.10">
    <property type="entry name" value="Cytochrome P450"/>
    <property type="match status" value="1"/>
</dbReference>
<evidence type="ECO:0000256" key="6">
    <source>
        <dbReference type="ARBA" id="ARBA00023002"/>
    </source>
</evidence>
<feature type="chain" id="PRO_5046499041" description="Cytochrome P450" evidence="10">
    <location>
        <begin position="24"/>
        <end position="506"/>
    </location>
</feature>
<keyword evidence="12" id="KW-1185">Reference proteome</keyword>
<keyword evidence="7 9" id="KW-0408">Iron</keyword>
<evidence type="ECO:0000256" key="4">
    <source>
        <dbReference type="ARBA" id="ARBA00022617"/>
    </source>
</evidence>
<evidence type="ECO:0000256" key="10">
    <source>
        <dbReference type="SAM" id="SignalP"/>
    </source>
</evidence>
<keyword evidence="6 9" id="KW-0560">Oxidoreductase</keyword>
<keyword evidence="4 9" id="KW-0349">Heme</keyword>
<evidence type="ECO:0000256" key="7">
    <source>
        <dbReference type="ARBA" id="ARBA00023004"/>
    </source>
</evidence>
<evidence type="ECO:0000256" key="3">
    <source>
        <dbReference type="ARBA" id="ARBA00010617"/>
    </source>
</evidence>
<dbReference type="InterPro" id="IPR050364">
    <property type="entry name" value="Cytochrome_P450_fung"/>
</dbReference>
<accession>A0ABR2ZM66</accession>
<dbReference type="PANTHER" id="PTHR46300">
    <property type="entry name" value="P450, PUTATIVE (EUROFUNG)-RELATED-RELATED"/>
    <property type="match status" value="1"/>
</dbReference>
<dbReference type="SUPFAM" id="SSF48264">
    <property type="entry name" value="Cytochrome P450"/>
    <property type="match status" value="1"/>
</dbReference>
<sequence>MDKAAIAAATLLSLTCAWKLCRSRNNLPLPPGPPKLPLVGNLFQMPSFPVWEAYQRWSEEYDSDIIHLDAAGTSIVVLNSAKAINDLLEKRSRIYSSRPPAPMVCDLMGWDWHFGFKVYGDEWRARRRTFLQIFHQKAARQFEPQEIKHTRNLLRRLLDKPEDFLGHLQHHAAAVVMSVAYGLEIKPAHDPYVELADAAMHPLLLALTPGKFWVDSFPLLKYVPSWLPGAGFKKYGEASHRLATAMVNKPFEDGRVIMEQTGVPSFISSALQKLDGKATPKQEQIIREAAGSMYLAGADTTVSAITTFVLAMLFAPEAQQKAQEELDRVVPTGRLPDFSDEEHLPYTTALVKEALRWNNVAPMALPHVLEVEDEYKGYRIPANTIVYGNVWAVLHDEQVYPEPFMFRPERFLRDGKVSYEDAPDPVTVFFGFGRRICPGRHMAYSSMWITIASVLKMFTISKAMDANGNIIEPTYKYRTGLVTSPEPFPCSIKPRISDAEDLLSHE</sequence>
<dbReference type="PROSITE" id="PS00086">
    <property type="entry name" value="CYTOCHROME_P450"/>
    <property type="match status" value="1"/>
</dbReference>
<evidence type="ECO:0008006" key="13">
    <source>
        <dbReference type="Google" id="ProtNLM"/>
    </source>
</evidence>
<name>A0ABR2ZM66_9AGAR</name>
<evidence type="ECO:0000256" key="1">
    <source>
        <dbReference type="ARBA" id="ARBA00001971"/>
    </source>
</evidence>
<keyword evidence="5 9" id="KW-0479">Metal-binding</keyword>
<keyword evidence="8 9" id="KW-0503">Monooxygenase</keyword>
<evidence type="ECO:0000313" key="12">
    <source>
        <dbReference type="Proteomes" id="UP001437256"/>
    </source>
</evidence>
<evidence type="ECO:0000256" key="5">
    <source>
        <dbReference type="ARBA" id="ARBA00022723"/>
    </source>
</evidence>
<dbReference type="InterPro" id="IPR036396">
    <property type="entry name" value="Cyt_P450_sf"/>
</dbReference>
<dbReference type="InterPro" id="IPR002401">
    <property type="entry name" value="Cyt_P450_E_grp-I"/>
</dbReference>
<feature type="signal peptide" evidence="10">
    <location>
        <begin position="1"/>
        <end position="23"/>
    </location>
</feature>
<dbReference type="InterPro" id="IPR017972">
    <property type="entry name" value="Cyt_P450_CS"/>
</dbReference>
<dbReference type="Pfam" id="PF00067">
    <property type="entry name" value="p450"/>
    <property type="match status" value="1"/>
</dbReference>
<proteinExistence type="inferred from homology"/>
<dbReference type="Proteomes" id="UP001437256">
    <property type="component" value="Unassembled WGS sequence"/>
</dbReference>
<comment type="pathway">
    <text evidence="2">Secondary metabolite biosynthesis.</text>
</comment>
<organism evidence="11 12">
    <name type="scientific">Marasmius tenuissimus</name>
    <dbReference type="NCBI Taxonomy" id="585030"/>
    <lineage>
        <taxon>Eukaryota</taxon>
        <taxon>Fungi</taxon>
        <taxon>Dikarya</taxon>
        <taxon>Basidiomycota</taxon>
        <taxon>Agaricomycotina</taxon>
        <taxon>Agaricomycetes</taxon>
        <taxon>Agaricomycetidae</taxon>
        <taxon>Agaricales</taxon>
        <taxon>Marasmiineae</taxon>
        <taxon>Marasmiaceae</taxon>
        <taxon>Marasmius</taxon>
    </lineage>
</organism>
<evidence type="ECO:0000256" key="8">
    <source>
        <dbReference type="ARBA" id="ARBA00023033"/>
    </source>
</evidence>
<protein>
    <recommendedName>
        <fullName evidence="13">Cytochrome P450</fullName>
    </recommendedName>
</protein>
<comment type="cofactor">
    <cofactor evidence="1">
        <name>heme</name>
        <dbReference type="ChEBI" id="CHEBI:30413"/>
    </cofactor>
</comment>
<evidence type="ECO:0000256" key="2">
    <source>
        <dbReference type="ARBA" id="ARBA00005179"/>
    </source>
</evidence>
<dbReference type="InterPro" id="IPR001128">
    <property type="entry name" value="Cyt_P450"/>
</dbReference>
<dbReference type="EMBL" id="JBBXMP010000115">
    <property type="protein sequence ID" value="KAL0062069.1"/>
    <property type="molecule type" value="Genomic_DNA"/>
</dbReference>
<comment type="similarity">
    <text evidence="3 9">Belongs to the cytochrome P450 family.</text>
</comment>
<dbReference type="CDD" id="cd11065">
    <property type="entry name" value="CYP64-like"/>
    <property type="match status" value="1"/>
</dbReference>
<reference evidence="11 12" key="1">
    <citation type="submission" date="2024-05" db="EMBL/GenBank/DDBJ databases">
        <title>A draft genome resource for the thread blight pathogen Marasmius tenuissimus strain MS-2.</title>
        <authorList>
            <person name="Yulfo-Soto G.E."/>
            <person name="Baruah I.K."/>
            <person name="Amoako-Attah I."/>
            <person name="Bukari Y."/>
            <person name="Meinhardt L.W."/>
            <person name="Bailey B.A."/>
            <person name="Cohen S.P."/>
        </authorList>
    </citation>
    <scope>NUCLEOTIDE SEQUENCE [LARGE SCALE GENOMIC DNA]</scope>
    <source>
        <strain evidence="11 12">MS-2</strain>
    </source>
</reference>
<dbReference type="PRINTS" id="PR00385">
    <property type="entry name" value="P450"/>
</dbReference>
<gene>
    <name evidence="11" type="ORF">AAF712_011069</name>
</gene>
<dbReference type="PRINTS" id="PR00463">
    <property type="entry name" value="EP450I"/>
</dbReference>
<dbReference type="PANTHER" id="PTHR46300:SF7">
    <property type="entry name" value="P450, PUTATIVE (EUROFUNG)-RELATED"/>
    <property type="match status" value="1"/>
</dbReference>
<evidence type="ECO:0000313" key="11">
    <source>
        <dbReference type="EMBL" id="KAL0062069.1"/>
    </source>
</evidence>